<organism evidence="4 5">
    <name type="scientific">Microthlaspi erraticum</name>
    <dbReference type="NCBI Taxonomy" id="1685480"/>
    <lineage>
        <taxon>Eukaryota</taxon>
        <taxon>Viridiplantae</taxon>
        <taxon>Streptophyta</taxon>
        <taxon>Embryophyta</taxon>
        <taxon>Tracheophyta</taxon>
        <taxon>Spermatophyta</taxon>
        <taxon>Magnoliopsida</taxon>
        <taxon>eudicotyledons</taxon>
        <taxon>Gunneridae</taxon>
        <taxon>Pentapetalae</taxon>
        <taxon>rosids</taxon>
        <taxon>malvids</taxon>
        <taxon>Brassicales</taxon>
        <taxon>Brassicaceae</taxon>
        <taxon>Coluteocarpeae</taxon>
        <taxon>Microthlaspi</taxon>
    </lineage>
</organism>
<dbReference type="PANTHER" id="PTHR47293">
    <property type="entry name" value="JACALIN-RELATED LECTIN 3"/>
    <property type="match status" value="1"/>
</dbReference>
<keyword evidence="5" id="KW-1185">Reference proteome</keyword>
<evidence type="ECO:0000313" key="4">
    <source>
        <dbReference type="EMBL" id="CAA7016663.1"/>
    </source>
</evidence>
<dbReference type="PANTHER" id="PTHR47293:SF7">
    <property type="entry name" value="JACALIN-RELATED LECTIN 34-RELATED"/>
    <property type="match status" value="1"/>
</dbReference>
<protein>
    <recommendedName>
        <fullName evidence="3">Jacalin-type lectin domain-containing protein</fullName>
    </recommendedName>
</protein>
<dbReference type="InterPro" id="IPR001229">
    <property type="entry name" value="Jacalin-like_lectin_dom"/>
</dbReference>
<comment type="similarity">
    <text evidence="1">Belongs to the jacalin lectin family.</text>
</comment>
<comment type="caution">
    <text evidence="4">The sequence shown here is derived from an EMBL/GenBank/DDBJ whole genome shotgun (WGS) entry which is preliminary data.</text>
</comment>
<reference evidence="4" key="1">
    <citation type="submission" date="2020-01" db="EMBL/GenBank/DDBJ databases">
        <authorList>
            <person name="Mishra B."/>
        </authorList>
    </citation>
    <scope>NUCLEOTIDE SEQUENCE [LARGE SCALE GENOMIC DNA]</scope>
</reference>
<evidence type="ECO:0000256" key="2">
    <source>
        <dbReference type="ARBA" id="ARBA00022734"/>
    </source>
</evidence>
<dbReference type="GO" id="GO:0030246">
    <property type="term" value="F:carbohydrate binding"/>
    <property type="evidence" value="ECO:0007669"/>
    <property type="project" value="UniProtKB-KW"/>
</dbReference>
<evidence type="ECO:0000256" key="1">
    <source>
        <dbReference type="ARBA" id="ARBA00006568"/>
    </source>
</evidence>
<dbReference type="EMBL" id="CACVBM020000244">
    <property type="protein sequence ID" value="CAA7016663.1"/>
    <property type="molecule type" value="Genomic_DNA"/>
</dbReference>
<gene>
    <name evidence="4" type="ORF">MERR_LOCUS3898</name>
</gene>
<accession>A0A6D2HMP8</accession>
<dbReference type="SUPFAM" id="SSF51101">
    <property type="entry name" value="Mannose-binding lectins"/>
    <property type="match status" value="1"/>
</dbReference>
<sequence>MEGPLGVELDDIHGVAWDDGPHDDVETIQIYCHDLGINAVKFGYRDGTHGQRRPDPRQETMAEFLLKDGEYLTMVYAECGLSGIKTIQFKTNKRNMECGAATDGTEEPVCFGSTDGTAKIVGFHGVSGDQFLQQIGVHWAPV</sequence>
<dbReference type="PROSITE" id="PS51752">
    <property type="entry name" value="JACALIN_LECTIN"/>
    <property type="match status" value="1"/>
</dbReference>
<dbReference type="SMART" id="SM00915">
    <property type="entry name" value="Jacalin"/>
    <property type="match status" value="1"/>
</dbReference>
<keyword evidence="2" id="KW-0430">Lectin</keyword>
<proteinExistence type="inferred from homology"/>
<evidence type="ECO:0000313" key="5">
    <source>
        <dbReference type="Proteomes" id="UP000467841"/>
    </source>
</evidence>
<dbReference type="AlphaFoldDB" id="A0A6D2HMP8"/>
<dbReference type="InterPro" id="IPR036404">
    <property type="entry name" value="Jacalin-like_lectin_dom_sf"/>
</dbReference>
<name>A0A6D2HMP8_9BRAS</name>
<evidence type="ECO:0000259" key="3">
    <source>
        <dbReference type="PROSITE" id="PS51752"/>
    </source>
</evidence>
<feature type="domain" description="Jacalin-type lectin" evidence="3">
    <location>
        <begin position="1"/>
        <end position="141"/>
    </location>
</feature>
<dbReference type="Gene3D" id="2.100.10.30">
    <property type="entry name" value="Jacalin-like lectin domain"/>
    <property type="match status" value="1"/>
</dbReference>
<dbReference type="Proteomes" id="UP000467841">
    <property type="component" value="Unassembled WGS sequence"/>
</dbReference>
<dbReference type="Pfam" id="PF01419">
    <property type="entry name" value="Jacalin"/>
    <property type="match status" value="1"/>
</dbReference>